<comment type="pathway">
    <text evidence="1 10">Purine metabolism; IMP biosynthesis via de novo pathway; N(1)-(5-phospho-D-ribosyl)glycinamide from 5-phospho-alpha-D-ribose 1-diphosphate: step 2/2.</text>
</comment>
<reference evidence="13 14" key="1">
    <citation type="submission" date="2019-01" db="EMBL/GenBank/DDBJ databases">
        <title>Lacibacter sp. strain TTM-7.</title>
        <authorList>
            <person name="Chen W.-M."/>
        </authorList>
    </citation>
    <scope>NUCLEOTIDE SEQUENCE [LARGE SCALE GENOMIC DNA]</scope>
    <source>
        <strain evidence="13 14">TTM-7</strain>
    </source>
</reference>
<evidence type="ECO:0000256" key="9">
    <source>
        <dbReference type="ARBA" id="ARBA00042864"/>
    </source>
</evidence>
<dbReference type="PROSITE" id="PS50975">
    <property type="entry name" value="ATP_GRASP"/>
    <property type="match status" value="1"/>
</dbReference>
<comment type="catalytic activity">
    <reaction evidence="10">
        <text>5-phospho-beta-D-ribosylamine + glycine + ATP = N(1)-(5-phospho-beta-D-ribosyl)glycinamide + ADP + phosphate + H(+)</text>
        <dbReference type="Rhea" id="RHEA:17453"/>
        <dbReference type="ChEBI" id="CHEBI:15378"/>
        <dbReference type="ChEBI" id="CHEBI:30616"/>
        <dbReference type="ChEBI" id="CHEBI:43474"/>
        <dbReference type="ChEBI" id="CHEBI:57305"/>
        <dbReference type="ChEBI" id="CHEBI:58681"/>
        <dbReference type="ChEBI" id="CHEBI:143788"/>
        <dbReference type="ChEBI" id="CHEBI:456216"/>
        <dbReference type="EC" id="6.3.4.13"/>
    </reaction>
</comment>
<evidence type="ECO:0000256" key="4">
    <source>
        <dbReference type="ARBA" id="ARBA00022741"/>
    </source>
</evidence>
<dbReference type="Gene3D" id="3.40.50.20">
    <property type="match status" value="1"/>
</dbReference>
<dbReference type="InterPro" id="IPR013815">
    <property type="entry name" value="ATP_grasp_subdomain_1"/>
</dbReference>
<gene>
    <name evidence="10 13" type="primary">purD</name>
    <name evidence="13" type="ORF">ESA94_14695</name>
</gene>
<dbReference type="InterPro" id="IPR020560">
    <property type="entry name" value="PRibGlycinamide_synth_C-dom"/>
</dbReference>
<dbReference type="InterPro" id="IPR016185">
    <property type="entry name" value="PreATP-grasp_dom_sf"/>
</dbReference>
<dbReference type="EMBL" id="SDHW01000004">
    <property type="protein sequence ID" value="RXK59379.1"/>
    <property type="molecule type" value="Genomic_DNA"/>
</dbReference>
<dbReference type="UniPathway" id="UPA00074">
    <property type="reaction ID" value="UER00125"/>
</dbReference>
<protein>
    <recommendedName>
        <fullName evidence="2 10">Phosphoribosylamine--glycine ligase</fullName>
        <ecNumber evidence="2 10">6.3.4.13</ecNumber>
    </recommendedName>
    <alternativeName>
        <fullName evidence="10">GARS</fullName>
    </alternativeName>
    <alternativeName>
        <fullName evidence="8 10">Glycinamide ribonucleotide synthetase</fullName>
    </alternativeName>
    <alternativeName>
        <fullName evidence="9 10">Phosphoribosylglycinamide synthetase</fullName>
    </alternativeName>
</protein>
<evidence type="ECO:0000256" key="10">
    <source>
        <dbReference type="HAMAP-Rule" id="MF_00138"/>
    </source>
</evidence>
<dbReference type="Gene3D" id="3.90.600.10">
    <property type="entry name" value="Phosphoribosylglycinamide synthetase, C-terminal domain"/>
    <property type="match status" value="1"/>
</dbReference>
<dbReference type="InterPro" id="IPR020562">
    <property type="entry name" value="PRibGlycinamide_synth_N"/>
</dbReference>
<dbReference type="OrthoDB" id="9807240at2"/>
<comment type="similarity">
    <text evidence="7 10">Belongs to the GARS family.</text>
</comment>
<dbReference type="GO" id="GO:0006189">
    <property type="term" value="P:'de novo' IMP biosynthetic process"/>
    <property type="evidence" value="ECO:0007669"/>
    <property type="project" value="UniProtKB-UniRule"/>
</dbReference>
<keyword evidence="6 11" id="KW-0067">ATP-binding</keyword>
<dbReference type="SUPFAM" id="SSF52440">
    <property type="entry name" value="PreATP-grasp domain"/>
    <property type="match status" value="1"/>
</dbReference>
<dbReference type="Gene3D" id="3.30.470.20">
    <property type="entry name" value="ATP-grasp fold, B domain"/>
    <property type="match status" value="1"/>
</dbReference>
<dbReference type="HAMAP" id="MF_00138">
    <property type="entry name" value="GARS"/>
    <property type="match status" value="1"/>
</dbReference>
<dbReference type="GO" id="GO:0004637">
    <property type="term" value="F:phosphoribosylamine-glycine ligase activity"/>
    <property type="evidence" value="ECO:0007669"/>
    <property type="project" value="UniProtKB-UniRule"/>
</dbReference>
<dbReference type="Proteomes" id="UP000290204">
    <property type="component" value="Unassembled WGS sequence"/>
</dbReference>
<dbReference type="InterPro" id="IPR000115">
    <property type="entry name" value="PRibGlycinamide_synth"/>
</dbReference>
<dbReference type="GO" id="GO:0005524">
    <property type="term" value="F:ATP binding"/>
    <property type="evidence" value="ECO:0007669"/>
    <property type="project" value="UniProtKB-UniRule"/>
</dbReference>
<sequence length="434" mass="47616">MNILLLGSGGREHALSWKLKQSPLCEKLYIAPGNAGTSECGVNIPLRIDGDFEAMEQFCRDHAVQLIIVGPEDPLVKGVYDYFEEAHAKNPFAEGWVGVIGPSKYAAQLEGSKSFAKAFMERHNIPTASYKEFTDVNFDEGREYLMNHALPVVLKADGLAAGKGVIICNNHLEAVAEFDMMIHQHKFGDAGKRVVIEQFLNGIEMSLFVLTDGKNYCILPEAKDYKRIGEGDTGLNTGGMGAVSPVPFADDVFMTKVEERIVKPTINGFHSEGMVYKGFVFIGLIKVDNEPYVIEYNCRMGDPETEVVIPRLQNDLVELMVATAKAEIDTVTIEQDPRFAVTVVAVSGGYPGDYIKGYEITGLDQSNTDSIIFHAGTKTENEAVVSNGGRVLAVTSFGNNASDAVAKSKGLLEGIRFMKMYYRNDIGYEFAETN</sequence>
<feature type="domain" description="ATP-grasp" evidence="12">
    <location>
        <begin position="117"/>
        <end position="325"/>
    </location>
</feature>
<dbReference type="SUPFAM" id="SSF56059">
    <property type="entry name" value="Glutathione synthetase ATP-binding domain-like"/>
    <property type="match status" value="1"/>
</dbReference>
<dbReference type="SMART" id="SM01210">
    <property type="entry name" value="GARS_C"/>
    <property type="match status" value="1"/>
</dbReference>
<dbReference type="Gene3D" id="3.30.1490.20">
    <property type="entry name" value="ATP-grasp fold, A domain"/>
    <property type="match status" value="1"/>
</dbReference>
<evidence type="ECO:0000256" key="3">
    <source>
        <dbReference type="ARBA" id="ARBA00022598"/>
    </source>
</evidence>
<proteinExistence type="inferred from homology"/>
<evidence type="ECO:0000256" key="8">
    <source>
        <dbReference type="ARBA" id="ARBA00042242"/>
    </source>
</evidence>
<keyword evidence="5 10" id="KW-0658">Purine biosynthesis</keyword>
<evidence type="ECO:0000256" key="1">
    <source>
        <dbReference type="ARBA" id="ARBA00005174"/>
    </source>
</evidence>
<dbReference type="EC" id="6.3.4.13" evidence="2 10"/>
<name>A0A4Q1CGT5_9BACT</name>
<dbReference type="PANTHER" id="PTHR43472:SF1">
    <property type="entry name" value="PHOSPHORIBOSYLAMINE--GLYCINE LIGASE, CHLOROPLASTIC"/>
    <property type="match status" value="1"/>
</dbReference>
<organism evidence="13 14">
    <name type="scientific">Lacibacter luteus</name>
    <dbReference type="NCBI Taxonomy" id="2508719"/>
    <lineage>
        <taxon>Bacteria</taxon>
        <taxon>Pseudomonadati</taxon>
        <taxon>Bacteroidota</taxon>
        <taxon>Chitinophagia</taxon>
        <taxon>Chitinophagales</taxon>
        <taxon>Chitinophagaceae</taxon>
        <taxon>Lacibacter</taxon>
    </lineage>
</organism>
<dbReference type="Pfam" id="PF01071">
    <property type="entry name" value="GARS_A"/>
    <property type="match status" value="1"/>
</dbReference>
<evidence type="ECO:0000256" key="5">
    <source>
        <dbReference type="ARBA" id="ARBA00022755"/>
    </source>
</evidence>
<dbReference type="GO" id="GO:0009113">
    <property type="term" value="P:purine nucleobase biosynthetic process"/>
    <property type="evidence" value="ECO:0007669"/>
    <property type="project" value="InterPro"/>
</dbReference>
<dbReference type="Pfam" id="PF02843">
    <property type="entry name" value="GARS_C"/>
    <property type="match status" value="1"/>
</dbReference>
<dbReference type="InterPro" id="IPR011054">
    <property type="entry name" value="Rudment_hybrid_motif"/>
</dbReference>
<keyword evidence="4 11" id="KW-0547">Nucleotide-binding</keyword>
<dbReference type="SUPFAM" id="SSF51246">
    <property type="entry name" value="Rudiment single hybrid motif"/>
    <property type="match status" value="1"/>
</dbReference>
<evidence type="ECO:0000313" key="13">
    <source>
        <dbReference type="EMBL" id="RXK59379.1"/>
    </source>
</evidence>
<evidence type="ECO:0000256" key="11">
    <source>
        <dbReference type="PROSITE-ProRule" id="PRU00409"/>
    </source>
</evidence>
<dbReference type="InterPro" id="IPR037123">
    <property type="entry name" value="PRibGlycinamide_synth_C_sf"/>
</dbReference>
<comment type="caution">
    <text evidence="13">The sequence shown here is derived from an EMBL/GenBank/DDBJ whole genome shotgun (WGS) entry which is preliminary data.</text>
</comment>
<dbReference type="Pfam" id="PF02844">
    <property type="entry name" value="GARS_N"/>
    <property type="match status" value="1"/>
</dbReference>
<evidence type="ECO:0000256" key="7">
    <source>
        <dbReference type="ARBA" id="ARBA00038345"/>
    </source>
</evidence>
<dbReference type="FunFam" id="3.90.600.10:FF:000001">
    <property type="entry name" value="Trifunctional purine biosynthetic protein adenosine-3"/>
    <property type="match status" value="1"/>
</dbReference>
<dbReference type="InterPro" id="IPR020561">
    <property type="entry name" value="PRibGlycinamid_synth_ATP-grasp"/>
</dbReference>
<dbReference type="RefSeq" id="WP_129131682.1">
    <property type="nucleotide sequence ID" value="NZ_SDHW01000004.1"/>
</dbReference>
<evidence type="ECO:0000313" key="14">
    <source>
        <dbReference type="Proteomes" id="UP000290204"/>
    </source>
</evidence>
<accession>A0A4Q1CGT5</accession>
<dbReference type="NCBIfam" id="TIGR00877">
    <property type="entry name" value="purD"/>
    <property type="match status" value="1"/>
</dbReference>
<dbReference type="PANTHER" id="PTHR43472">
    <property type="entry name" value="PHOSPHORIBOSYLAMINE--GLYCINE LIGASE"/>
    <property type="match status" value="1"/>
</dbReference>
<dbReference type="InterPro" id="IPR011761">
    <property type="entry name" value="ATP-grasp"/>
</dbReference>
<evidence type="ECO:0000259" key="12">
    <source>
        <dbReference type="PROSITE" id="PS50975"/>
    </source>
</evidence>
<dbReference type="AlphaFoldDB" id="A0A4Q1CGT5"/>
<keyword evidence="3 10" id="KW-0436">Ligase</keyword>
<evidence type="ECO:0000256" key="6">
    <source>
        <dbReference type="ARBA" id="ARBA00022840"/>
    </source>
</evidence>
<dbReference type="SMART" id="SM01209">
    <property type="entry name" value="GARS_A"/>
    <property type="match status" value="1"/>
</dbReference>
<dbReference type="GO" id="GO:0046872">
    <property type="term" value="F:metal ion binding"/>
    <property type="evidence" value="ECO:0007669"/>
    <property type="project" value="InterPro"/>
</dbReference>
<keyword evidence="14" id="KW-1185">Reference proteome</keyword>
<evidence type="ECO:0000256" key="2">
    <source>
        <dbReference type="ARBA" id="ARBA00013255"/>
    </source>
</evidence>